<keyword evidence="1" id="KW-0813">Transport</keyword>
<organism evidence="5 6">
    <name type="scientific">Sporomusa termitida</name>
    <dbReference type="NCBI Taxonomy" id="2377"/>
    <lineage>
        <taxon>Bacteria</taxon>
        <taxon>Bacillati</taxon>
        <taxon>Bacillota</taxon>
        <taxon>Negativicutes</taxon>
        <taxon>Selenomonadales</taxon>
        <taxon>Sporomusaceae</taxon>
        <taxon>Sporomusa</taxon>
    </lineage>
</organism>
<dbReference type="RefSeq" id="WP_211367436.1">
    <property type="nucleotide sequence ID" value="NZ_CP036259.1"/>
</dbReference>
<dbReference type="Gene3D" id="3.40.50.300">
    <property type="entry name" value="P-loop containing nucleotide triphosphate hydrolases"/>
    <property type="match status" value="1"/>
</dbReference>
<keyword evidence="6" id="KW-1185">Reference proteome</keyword>
<dbReference type="SMART" id="SM00382">
    <property type="entry name" value="AAA"/>
    <property type="match status" value="1"/>
</dbReference>
<dbReference type="InterPro" id="IPR017871">
    <property type="entry name" value="ABC_transporter-like_CS"/>
</dbReference>
<protein>
    <submittedName>
        <fullName evidence="5">Fe(3+) dicitrate transport ATP-binding protein FecE</fullName>
    </submittedName>
</protein>
<dbReference type="FunFam" id="3.40.50.300:FF:000134">
    <property type="entry name" value="Iron-enterobactin ABC transporter ATP-binding protein"/>
    <property type="match status" value="1"/>
</dbReference>
<dbReference type="PANTHER" id="PTHR42734">
    <property type="entry name" value="METAL TRANSPORT SYSTEM ATP-BINDING PROTEIN TM_0124-RELATED"/>
    <property type="match status" value="1"/>
</dbReference>
<dbReference type="PROSITE" id="PS50893">
    <property type="entry name" value="ABC_TRANSPORTER_2"/>
    <property type="match status" value="1"/>
</dbReference>
<evidence type="ECO:0000259" key="4">
    <source>
        <dbReference type="PROSITE" id="PS50893"/>
    </source>
</evidence>
<evidence type="ECO:0000256" key="2">
    <source>
        <dbReference type="ARBA" id="ARBA00022741"/>
    </source>
</evidence>
<dbReference type="Proteomes" id="UP000320776">
    <property type="component" value="Chromosome"/>
</dbReference>
<dbReference type="GO" id="GO:0016887">
    <property type="term" value="F:ATP hydrolysis activity"/>
    <property type="evidence" value="ECO:0007669"/>
    <property type="project" value="InterPro"/>
</dbReference>
<feature type="domain" description="ABC transporter" evidence="4">
    <location>
        <begin position="3"/>
        <end position="239"/>
    </location>
</feature>
<name>A0A517DQ24_9FIRM</name>
<dbReference type="PANTHER" id="PTHR42734:SF19">
    <property type="entry name" value="IRON COMPOUNDS ABC TRANSPORTER, ATP-BINDING PROTEIN"/>
    <property type="match status" value="1"/>
</dbReference>
<dbReference type="GO" id="GO:0005524">
    <property type="term" value="F:ATP binding"/>
    <property type="evidence" value="ECO:0007669"/>
    <property type="project" value="UniProtKB-KW"/>
</dbReference>
<evidence type="ECO:0000313" key="5">
    <source>
        <dbReference type="EMBL" id="QDR79461.1"/>
    </source>
</evidence>
<dbReference type="SUPFAM" id="SSF52540">
    <property type="entry name" value="P-loop containing nucleoside triphosphate hydrolases"/>
    <property type="match status" value="1"/>
</dbReference>
<dbReference type="CDD" id="cd03214">
    <property type="entry name" value="ABC_Iron-Siderophores_B12_Hemin"/>
    <property type="match status" value="1"/>
</dbReference>
<evidence type="ECO:0000256" key="3">
    <source>
        <dbReference type="ARBA" id="ARBA00022840"/>
    </source>
</evidence>
<dbReference type="EMBL" id="CP036259">
    <property type="protein sequence ID" value="QDR79461.1"/>
    <property type="molecule type" value="Genomic_DNA"/>
</dbReference>
<dbReference type="AlphaFoldDB" id="A0A517DQ24"/>
<dbReference type="Pfam" id="PF00005">
    <property type="entry name" value="ABC_tran"/>
    <property type="match status" value="1"/>
</dbReference>
<gene>
    <name evidence="5" type="primary">fecE_1</name>
    <name evidence="5" type="ORF">SPTER_07360</name>
</gene>
<dbReference type="PROSITE" id="PS00211">
    <property type="entry name" value="ABC_TRANSPORTER_1"/>
    <property type="match status" value="1"/>
</dbReference>
<proteinExistence type="predicted"/>
<evidence type="ECO:0000256" key="1">
    <source>
        <dbReference type="ARBA" id="ARBA00022448"/>
    </source>
</evidence>
<dbReference type="InterPro" id="IPR027417">
    <property type="entry name" value="P-loop_NTPase"/>
</dbReference>
<evidence type="ECO:0000313" key="6">
    <source>
        <dbReference type="Proteomes" id="UP000320776"/>
    </source>
</evidence>
<keyword evidence="2" id="KW-0547">Nucleotide-binding</keyword>
<sequence>MRLDVHEATFSYDGSRHIFADISFSVQERNIMCLLGPNGAGKSTLMKCLNNLMPLSKGCIQIDGQDIRSLSRQELTRKIAYVPQSHIPTFPFVALDVVLMGRAPHLNFLAVPGKKDIEIAKQAMNSLGIYHLRDKRYTEISGGERQLVLLAAVIAQQTSILLLDEPTSHLDFGNQIRLLKIINSLAEQGMLVIMSTHFPDHAFLTANTVAIIAGGKIAKQGSPAEVITEENIYQTYGIKVIVGQVNCDKSLITCVPLIR</sequence>
<dbReference type="InterPro" id="IPR050153">
    <property type="entry name" value="Metal_Ion_Import_ABC"/>
</dbReference>
<dbReference type="KEGG" id="sted:SPTER_07360"/>
<keyword evidence="3 5" id="KW-0067">ATP-binding</keyword>
<accession>A0A517DQ24</accession>
<reference evidence="5 6" key="1">
    <citation type="submission" date="2019-02" db="EMBL/GenBank/DDBJ databases">
        <title>Closed genome of Sporomusa termitida DSM 4440.</title>
        <authorList>
            <person name="Poehlein A."/>
            <person name="Daniel R."/>
        </authorList>
    </citation>
    <scope>NUCLEOTIDE SEQUENCE [LARGE SCALE GENOMIC DNA]</scope>
    <source>
        <strain evidence="5 6">DSM 4440</strain>
    </source>
</reference>
<dbReference type="InterPro" id="IPR003439">
    <property type="entry name" value="ABC_transporter-like_ATP-bd"/>
</dbReference>
<dbReference type="InterPro" id="IPR003593">
    <property type="entry name" value="AAA+_ATPase"/>
</dbReference>